<evidence type="ECO:0000313" key="1">
    <source>
        <dbReference type="EMBL" id="JAP93337.1"/>
    </source>
</evidence>
<feature type="non-terminal residue" evidence="1">
    <location>
        <position position="129"/>
    </location>
</feature>
<evidence type="ECO:0008006" key="2">
    <source>
        <dbReference type="Google" id="ProtNLM"/>
    </source>
</evidence>
<protein>
    <recommendedName>
        <fullName evidence="2">Ankyrin repeat-containing protein</fullName>
    </recommendedName>
</protein>
<gene>
    <name evidence="1" type="ORF">TPC1_14422</name>
</gene>
<reference evidence="1" key="1">
    <citation type="submission" date="2015-07" db="EMBL/GenBank/DDBJ databases">
        <title>Adaptation to a free-living lifestyle via gene acquisitions in the diplomonad Trepomonas sp. PC1.</title>
        <authorList>
            <person name="Xu F."/>
            <person name="Jerlstrom-Hultqvist J."/>
            <person name="Kolisko M."/>
            <person name="Simpson A.G.B."/>
            <person name="Roger A.J."/>
            <person name="Svard S.G."/>
            <person name="Andersson J.O."/>
        </authorList>
    </citation>
    <scope>NUCLEOTIDE SEQUENCE</scope>
    <source>
        <strain evidence="1">PC1</strain>
    </source>
</reference>
<organism evidence="1">
    <name type="scientific">Trepomonas sp. PC1</name>
    <dbReference type="NCBI Taxonomy" id="1076344"/>
    <lineage>
        <taxon>Eukaryota</taxon>
        <taxon>Metamonada</taxon>
        <taxon>Diplomonadida</taxon>
        <taxon>Hexamitidae</taxon>
        <taxon>Hexamitinae</taxon>
        <taxon>Trepomonas</taxon>
    </lineage>
</organism>
<accession>A0A146K9U3</accession>
<feature type="non-terminal residue" evidence="1">
    <location>
        <position position="1"/>
    </location>
</feature>
<dbReference type="AlphaFoldDB" id="A0A146K9U3"/>
<name>A0A146K9U3_9EUKA</name>
<dbReference type="EMBL" id="GDID01003269">
    <property type="protein sequence ID" value="JAP93337.1"/>
    <property type="molecule type" value="Transcribed_RNA"/>
</dbReference>
<sequence>FYDICEERRLDLKNQIYPGFYAIHYAIIQNSQNIVKHLLKRQILSKILVDSCIPADFNPDYAPQLDDFNSLTQLNRLQITNFVLIPRGSSLLMFCLLLHKFQTAKSIMDTISRMDSHRKRRSLNSRRNQ</sequence>
<proteinExistence type="predicted"/>